<gene>
    <name evidence="1" type="ORF">O3G_MSEX008871</name>
</gene>
<proteinExistence type="predicted"/>
<evidence type="ECO:0000313" key="1">
    <source>
        <dbReference type="EMBL" id="KAG6454798.1"/>
    </source>
</evidence>
<protein>
    <submittedName>
        <fullName evidence="1">Uncharacterized protein</fullName>
    </submittedName>
</protein>
<dbReference type="AlphaFoldDB" id="A0A921ZB66"/>
<keyword evidence="2" id="KW-1185">Reference proteome</keyword>
<accession>A0A921ZB66</accession>
<dbReference type="Proteomes" id="UP000791440">
    <property type="component" value="Unassembled WGS sequence"/>
</dbReference>
<name>A0A921ZB66_MANSE</name>
<dbReference type="EMBL" id="JH668475">
    <property type="protein sequence ID" value="KAG6454798.1"/>
    <property type="molecule type" value="Genomic_DNA"/>
</dbReference>
<reference evidence="1" key="2">
    <citation type="submission" date="2020-12" db="EMBL/GenBank/DDBJ databases">
        <authorList>
            <person name="Kanost M."/>
        </authorList>
    </citation>
    <scope>NUCLEOTIDE SEQUENCE</scope>
</reference>
<comment type="caution">
    <text evidence="1">The sequence shown here is derived from an EMBL/GenBank/DDBJ whole genome shotgun (WGS) entry which is preliminary data.</text>
</comment>
<reference evidence="1" key="1">
    <citation type="journal article" date="2016" name="Insect Biochem. Mol. Biol.">
        <title>Multifaceted biological insights from a draft genome sequence of the tobacco hornworm moth, Manduca sexta.</title>
        <authorList>
            <person name="Kanost M.R."/>
            <person name="Arrese E.L."/>
            <person name="Cao X."/>
            <person name="Chen Y.R."/>
            <person name="Chellapilla S."/>
            <person name="Goldsmith M.R."/>
            <person name="Grosse-Wilde E."/>
            <person name="Heckel D.G."/>
            <person name="Herndon N."/>
            <person name="Jiang H."/>
            <person name="Papanicolaou A."/>
            <person name="Qu J."/>
            <person name="Soulages J.L."/>
            <person name="Vogel H."/>
            <person name="Walters J."/>
            <person name="Waterhouse R.M."/>
            <person name="Ahn S.J."/>
            <person name="Almeida F.C."/>
            <person name="An C."/>
            <person name="Aqrawi P."/>
            <person name="Bretschneider A."/>
            <person name="Bryant W.B."/>
            <person name="Bucks S."/>
            <person name="Chao H."/>
            <person name="Chevignon G."/>
            <person name="Christen J.M."/>
            <person name="Clarke D.F."/>
            <person name="Dittmer N.T."/>
            <person name="Ferguson L.C.F."/>
            <person name="Garavelou S."/>
            <person name="Gordon K.H.J."/>
            <person name="Gunaratna R.T."/>
            <person name="Han Y."/>
            <person name="Hauser F."/>
            <person name="He Y."/>
            <person name="Heidel-Fischer H."/>
            <person name="Hirsh A."/>
            <person name="Hu Y."/>
            <person name="Jiang H."/>
            <person name="Kalra D."/>
            <person name="Klinner C."/>
            <person name="Konig C."/>
            <person name="Kovar C."/>
            <person name="Kroll A.R."/>
            <person name="Kuwar S.S."/>
            <person name="Lee S.L."/>
            <person name="Lehman R."/>
            <person name="Li K."/>
            <person name="Li Z."/>
            <person name="Liang H."/>
            <person name="Lovelace S."/>
            <person name="Lu Z."/>
            <person name="Mansfield J.H."/>
            <person name="McCulloch K.J."/>
            <person name="Mathew T."/>
            <person name="Morton B."/>
            <person name="Muzny D.M."/>
            <person name="Neunemann D."/>
            <person name="Ongeri F."/>
            <person name="Pauchet Y."/>
            <person name="Pu L.L."/>
            <person name="Pyrousis I."/>
            <person name="Rao X.J."/>
            <person name="Redding A."/>
            <person name="Roesel C."/>
            <person name="Sanchez-Gracia A."/>
            <person name="Schaack S."/>
            <person name="Shukla A."/>
            <person name="Tetreau G."/>
            <person name="Wang Y."/>
            <person name="Xiong G.H."/>
            <person name="Traut W."/>
            <person name="Walsh T.K."/>
            <person name="Worley K.C."/>
            <person name="Wu D."/>
            <person name="Wu W."/>
            <person name="Wu Y.Q."/>
            <person name="Zhang X."/>
            <person name="Zou Z."/>
            <person name="Zucker H."/>
            <person name="Briscoe A.D."/>
            <person name="Burmester T."/>
            <person name="Clem R.J."/>
            <person name="Feyereisen R."/>
            <person name="Grimmelikhuijzen C.J.P."/>
            <person name="Hamodrakas S.J."/>
            <person name="Hansson B.S."/>
            <person name="Huguet E."/>
            <person name="Jermiin L.S."/>
            <person name="Lan Q."/>
            <person name="Lehman H.K."/>
            <person name="Lorenzen M."/>
            <person name="Merzendorfer H."/>
            <person name="Michalopoulos I."/>
            <person name="Morton D.B."/>
            <person name="Muthukrishnan S."/>
            <person name="Oakeshott J.G."/>
            <person name="Palmer W."/>
            <person name="Park Y."/>
            <person name="Passarelli A.L."/>
            <person name="Rozas J."/>
            <person name="Schwartz L.M."/>
            <person name="Smith W."/>
            <person name="Southgate A."/>
            <person name="Vilcinskas A."/>
            <person name="Vogt R."/>
            <person name="Wang P."/>
            <person name="Werren J."/>
            <person name="Yu X.Q."/>
            <person name="Zhou J.J."/>
            <person name="Brown S.J."/>
            <person name="Scherer S.E."/>
            <person name="Richards S."/>
            <person name="Blissard G.W."/>
        </authorList>
    </citation>
    <scope>NUCLEOTIDE SEQUENCE</scope>
</reference>
<sequence>MCPRRVSLHTKLCTLNVASRPNSRSATMVAYTRLCLLLVLLATTTFARPQFTSITDFFFGQRATENKQINTVDINNDLEIRSVKVDGQNMQGLWKTLEVPKS</sequence>
<organism evidence="1 2">
    <name type="scientific">Manduca sexta</name>
    <name type="common">Tobacco hawkmoth</name>
    <name type="synonym">Tobacco hornworm</name>
    <dbReference type="NCBI Taxonomy" id="7130"/>
    <lineage>
        <taxon>Eukaryota</taxon>
        <taxon>Metazoa</taxon>
        <taxon>Ecdysozoa</taxon>
        <taxon>Arthropoda</taxon>
        <taxon>Hexapoda</taxon>
        <taxon>Insecta</taxon>
        <taxon>Pterygota</taxon>
        <taxon>Neoptera</taxon>
        <taxon>Endopterygota</taxon>
        <taxon>Lepidoptera</taxon>
        <taxon>Glossata</taxon>
        <taxon>Ditrysia</taxon>
        <taxon>Bombycoidea</taxon>
        <taxon>Sphingidae</taxon>
        <taxon>Sphinginae</taxon>
        <taxon>Sphingini</taxon>
        <taxon>Manduca</taxon>
    </lineage>
</organism>
<evidence type="ECO:0000313" key="2">
    <source>
        <dbReference type="Proteomes" id="UP000791440"/>
    </source>
</evidence>